<reference evidence="3 4" key="1">
    <citation type="submission" date="2020-06" db="EMBL/GenBank/DDBJ databases">
        <authorList>
            <person name="Chuat V."/>
        </authorList>
    </citation>
    <scope>NUCLEOTIDE SEQUENCE [LARGE SCALE GENOMIC DNA]</scope>
    <source>
        <strain evidence="3">STH_CIRM_336</strain>
    </source>
</reference>
<evidence type="ECO:0000256" key="1">
    <source>
        <dbReference type="SAM" id="Phobius"/>
    </source>
</evidence>
<dbReference type="AlphaFoldDB" id="A0A8D6U9W4"/>
<feature type="transmembrane region" description="Helical" evidence="1">
    <location>
        <begin position="13"/>
        <end position="31"/>
    </location>
</feature>
<sequence>MAHDINMKVYRDLLIWIVYLIFIFLTWRSGMSTILKGYIERVFVAVFAYDNTVRS</sequence>
<dbReference type="Proteomes" id="UP000509833">
    <property type="component" value="Chromosome"/>
</dbReference>
<dbReference type="Gene3D" id="3.40.50.360">
    <property type="match status" value="1"/>
</dbReference>
<dbReference type="InterPro" id="IPR029039">
    <property type="entry name" value="Flavoprotein-like_sf"/>
</dbReference>
<protein>
    <recommendedName>
        <fullName evidence="2">Flavodoxin-like fold domain-containing protein</fullName>
    </recommendedName>
</protein>
<evidence type="ECO:0000313" key="3">
    <source>
        <dbReference type="EMBL" id="CAD0139332.1"/>
    </source>
</evidence>
<evidence type="ECO:0000313" key="4">
    <source>
        <dbReference type="Proteomes" id="UP000509833"/>
    </source>
</evidence>
<keyword evidence="1" id="KW-1133">Transmembrane helix</keyword>
<dbReference type="EMBL" id="LR822017">
    <property type="protein sequence ID" value="CAD0139332.1"/>
    <property type="molecule type" value="Genomic_DNA"/>
</dbReference>
<organism evidence="3 4">
    <name type="scientific">Streptococcus thermophilus</name>
    <dbReference type="NCBI Taxonomy" id="1308"/>
    <lineage>
        <taxon>Bacteria</taxon>
        <taxon>Bacillati</taxon>
        <taxon>Bacillota</taxon>
        <taxon>Bacilli</taxon>
        <taxon>Lactobacillales</taxon>
        <taxon>Streptococcaceae</taxon>
        <taxon>Streptococcus</taxon>
    </lineage>
</organism>
<accession>A0A8D6U9W4</accession>
<feature type="domain" description="Flavodoxin-like fold" evidence="2">
    <location>
        <begin position="3"/>
        <end position="50"/>
    </location>
</feature>
<name>A0A8D6U9W4_STRTR</name>
<dbReference type="SUPFAM" id="SSF52218">
    <property type="entry name" value="Flavoproteins"/>
    <property type="match status" value="1"/>
</dbReference>
<gene>
    <name evidence="3" type="ORF">STHERMO_1914</name>
</gene>
<keyword evidence="1" id="KW-0472">Membrane</keyword>
<keyword evidence="1" id="KW-0812">Transmembrane</keyword>
<proteinExistence type="predicted"/>
<evidence type="ECO:0000259" key="2">
    <source>
        <dbReference type="Pfam" id="PF02525"/>
    </source>
</evidence>
<dbReference type="InterPro" id="IPR003680">
    <property type="entry name" value="Flavodoxin_fold"/>
</dbReference>
<dbReference type="Pfam" id="PF02525">
    <property type="entry name" value="Flavodoxin_2"/>
    <property type="match status" value="1"/>
</dbReference>